<evidence type="ECO:0000313" key="10">
    <source>
        <dbReference type="EMBL" id="KAF6031490.1"/>
    </source>
</evidence>
<dbReference type="Gene3D" id="1.25.10.10">
    <property type="entry name" value="Leucine-rich Repeat Variant"/>
    <property type="match status" value="1"/>
</dbReference>
<dbReference type="PROSITE" id="PS50166">
    <property type="entry name" value="IMPORTIN_B_NT"/>
    <property type="match status" value="1"/>
</dbReference>
<sequence length="948" mass="107670">MEFGHVIEILTATLDPALQEAAGKKLDEMHKIIGFSPVLLQIVGSDQLPMPVRQAGSIYLKNLIISSWEVRERENLNDPIPFCIHEMDKAVLRQNVVNAVIASPLPIRTQLSLVISGMIKHDFPDRWPEIVEHIIHHLQSDNTSTWLGALVCLHQLIKYYEYKTNSERGALNAAMTHILPLILTRCKQLASADNSEASVTLQKQILKCFYSLIQFCLSLDLITRDSFAQWMEVTKEILAKPLPAELAQVDPDDLPETIWWKAKKWCLHIMVRTFERYGSPGSVGKSYNKFAEWYLRTFPATTLALIMKLLDTYRQQQFVAPRVLQQSLNYLNHSVDHASSWKVIKPHIQTVIVDVIFPLLCHSDDDQEMWESDPIEYIRTKYDVFEEYLSPAMAAQTLLHNSAGKRQQVLNNTVEFCMQVLTGQKGAVTGRQKDGILHMLGALSTILLKKDLYKAQVENLLVNYVYPEFKSEHGFLRARACWALQHFVNTKFSDMSNLGTAVEMVRQCLCDDKELPVKVEAAIALQMLIEYHTAAYQYIQANIKPILLELLNLMKQTENDELTAVIQKLVIKYQDEVLPIAVDMVTHLAGIFQQVVESDDDSGDSDDKVIVAMGVLNTIESILTVIDESKEVLAQVEPIILQIIGFIITTQSMEYYEEILSHIHVLTSITISDAMWRIFDSLYEMFKNDGYDYFTVDPEKFSSDPKHLEIIYNMCKTVLTTDSGEDAECHAAKLIEILLLQYKGQIDSAVSLFISLALERLTREVKTAELRAMCLQVVIAALYYNPPMLFEMLNSLQISEQSVTEQFIKQWLHDCDVFMGLHDRKMCVLGLCCLMNTPHSRPEIVTQVANQILPAALLIFRGLKKAYQSRADVNKALDNDDDDEDEDGDDYVPEELEDDEDDVNEDADYVDGLNNGPCILLNLIATVADKGNGTENEVYHEENNSNNC</sequence>
<evidence type="ECO:0000256" key="2">
    <source>
        <dbReference type="ARBA" id="ARBA00004496"/>
    </source>
</evidence>
<keyword evidence="4" id="KW-0813">Transport</keyword>
<keyword evidence="5" id="KW-0963">Cytoplasm</keyword>
<evidence type="ECO:0000256" key="5">
    <source>
        <dbReference type="ARBA" id="ARBA00022490"/>
    </source>
</evidence>
<evidence type="ECO:0000256" key="4">
    <source>
        <dbReference type="ARBA" id="ARBA00022448"/>
    </source>
</evidence>
<dbReference type="Pfam" id="PF03810">
    <property type="entry name" value="IBN_N"/>
    <property type="match status" value="1"/>
</dbReference>
<dbReference type="InterPro" id="IPR013598">
    <property type="entry name" value="Exportin-1/Importin-b-like"/>
</dbReference>
<dbReference type="GO" id="GO:0031267">
    <property type="term" value="F:small GTPase binding"/>
    <property type="evidence" value="ECO:0007669"/>
    <property type="project" value="InterPro"/>
</dbReference>
<dbReference type="GO" id="GO:0005635">
    <property type="term" value="C:nuclear envelope"/>
    <property type="evidence" value="ECO:0007669"/>
    <property type="project" value="TreeGrafter"/>
</dbReference>
<evidence type="ECO:0000313" key="11">
    <source>
        <dbReference type="Proteomes" id="UP000593567"/>
    </source>
</evidence>
<dbReference type="Pfam" id="PF25758">
    <property type="entry name" value="TPR_IPO11"/>
    <property type="match status" value="1"/>
</dbReference>
<feature type="region of interest" description="Disordered" evidence="8">
    <location>
        <begin position="874"/>
        <end position="905"/>
    </location>
</feature>
<evidence type="ECO:0000256" key="7">
    <source>
        <dbReference type="ARBA" id="ARBA00023242"/>
    </source>
</evidence>
<dbReference type="SUPFAM" id="SSF48371">
    <property type="entry name" value="ARM repeat"/>
    <property type="match status" value="1"/>
</dbReference>
<dbReference type="PANTHER" id="PTHR10997">
    <property type="entry name" value="IMPORTIN-7, 8, 11"/>
    <property type="match status" value="1"/>
</dbReference>
<dbReference type="InterPro" id="IPR016024">
    <property type="entry name" value="ARM-type_fold"/>
</dbReference>
<gene>
    <name evidence="10" type="ORF">EB796_010213</name>
</gene>
<evidence type="ECO:0000256" key="1">
    <source>
        <dbReference type="ARBA" id="ARBA00004123"/>
    </source>
</evidence>
<accession>A0A7J7JYK7</accession>
<reference evidence="10" key="1">
    <citation type="submission" date="2020-06" db="EMBL/GenBank/DDBJ databases">
        <title>Draft genome of Bugula neritina, a colonial animal packing powerful symbionts and potential medicines.</title>
        <authorList>
            <person name="Rayko M."/>
        </authorList>
    </citation>
    <scope>NUCLEOTIDE SEQUENCE [LARGE SCALE GENOMIC DNA]</scope>
    <source>
        <strain evidence="10">Kwan_BN1</strain>
    </source>
</reference>
<feature type="domain" description="Importin N-terminal" evidence="9">
    <location>
        <begin position="22"/>
        <end position="102"/>
    </location>
</feature>
<dbReference type="InterPro" id="IPR058669">
    <property type="entry name" value="TPR_IPO7/11-like"/>
</dbReference>
<dbReference type="PANTHER" id="PTHR10997:SF18">
    <property type="entry name" value="D-IMPORTIN 7_RANBP7"/>
    <property type="match status" value="1"/>
</dbReference>
<dbReference type="SMART" id="SM00913">
    <property type="entry name" value="IBN_N"/>
    <property type="match status" value="1"/>
</dbReference>
<dbReference type="GO" id="GO:0006606">
    <property type="term" value="P:protein import into nucleus"/>
    <property type="evidence" value="ECO:0007669"/>
    <property type="project" value="TreeGrafter"/>
</dbReference>
<name>A0A7J7JYK7_BUGNE</name>
<evidence type="ECO:0000256" key="6">
    <source>
        <dbReference type="ARBA" id="ARBA00022927"/>
    </source>
</evidence>
<dbReference type="OrthoDB" id="760868at2759"/>
<evidence type="ECO:0000259" key="9">
    <source>
        <dbReference type="PROSITE" id="PS50166"/>
    </source>
</evidence>
<keyword evidence="6" id="KW-0653">Protein transport</keyword>
<comment type="caution">
    <text evidence="10">The sequence shown here is derived from an EMBL/GenBank/DDBJ whole genome shotgun (WGS) entry which is preliminary data.</text>
</comment>
<dbReference type="InterPro" id="IPR001494">
    <property type="entry name" value="Importin-beta_N"/>
</dbReference>
<dbReference type="AlphaFoldDB" id="A0A7J7JYK7"/>
<dbReference type="EMBL" id="VXIV02001597">
    <property type="protein sequence ID" value="KAF6031490.1"/>
    <property type="molecule type" value="Genomic_DNA"/>
</dbReference>
<proteinExistence type="inferred from homology"/>
<evidence type="ECO:0000256" key="3">
    <source>
        <dbReference type="ARBA" id="ARBA00007991"/>
    </source>
</evidence>
<dbReference type="Proteomes" id="UP000593567">
    <property type="component" value="Unassembled WGS sequence"/>
</dbReference>
<organism evidence="10 11">
    <name type="scientific">Bugula neritina</name>
    <name type="common">Brown bryozoan</name>
    <name type="synonym">Sertularia neritina</name>
    <dbReference type="NCBI Taxonomy" id="10212"/>
    <lineage>
        <taxon>Eukaryota</taxon>
        <taxon>Metazoa</taxon>
        <taxon>Spiralia</taxon>
        <taxon>Lophotrochozoa</taxon>
        <taxon>Bryozoa</taxon>
        <taxon>Gymnolaemata</taxon>
        <taxon>Cheilostomatida</taxon>
        <taxon>Flustrina</taxon>
        <taxon>Buguloidea</taxon>
        <taxon>Bugulidae</taxon>
        <taxon>Bugula</taxon>
    </lineage>
</organism>
<dbReference type="InterPro" id="IPR011989">
    <property type="entry name" value="ARM-like"/>
</dbReference>
<dbReference type="Pfam" id="PF08389">
    <property type="entry name" value="Xpo1"/>
    <property type="match status" value="1"/>
</dbReference>
<comment type="similarity">
    <text evidence="3">Belongs to the importin beta family.</text>
</comment>
<keyword evidence="7" id="KW-0539">Nucleus</keyword>
<dbReference type="GO" id="GO:0005829">
    <property type="term" value="C:cytosol"/>
    <property type="evidence" value="ECO:0007669"/>
    <property type="project" value="TreeGrafter"/>
</dbReference>
<comment type="subcellular location">
    <subcellularLocation>
        <location evidence="2">Cytoplasm</location>
    </subcellularLocation>
    <subcellularLocation>
        <location evidence="1">Nucleus</location>
    </subcellularLocation>
</comment>
<keyword evidence="11" id="KW-1185">Reference proteome</keyword>
<feature type="compositionally biased region" description="Acidic residues" evidence="8">
    <location>
        <begin position="879"/>
        <end position="905"/>
    </location>
</feature>
<protein>
    <submittedName>
        <fullName evidence="10">IPO7</fullName>
    </submittedName>
</protein>
<evidence type="ECO:0000256" key="8">
    <source>
        <dbReference type="SAM" id="MobiDB-lite"/>
    </source>
</evidence>